<feature type="region of interest" description="Disordered" evidence="1">
    <location>
        <begin position="36"/>
        <end position="86"/>
    </location>
</feature>
<keyword evidence="3" id="KW-1185">Reference proteome</keyword>
<name>A0A517U1L0_9BACT</name>
<dbReference type="AlphaFoldDB" id="A0A517U1L0"/>
<dbReference type="Proteomes" id="UP000317909">
    <property type="component" value="Chromosome"/>
</dbReference>
<feature type="compositionally biased region" description="Basic and acidic residues" evidence="1">
    <location>
        <begin position="59"/>
        <end position="68"/>
    </location>
</feature>
<feature type="compositionally biased region" description="Gly residues" evidence="1">
    <location>
        <begin position="70"/>
        <end position="86"/>
    </location>
</feature>
<evidence type="ECO:0000256" key="1">
    <source>
        <dbReference type="SAM" id="MobiDB-lite"/>
    </source>
</evidence>
<evidence type="ECO:0000313" key="3">
    <source>
        <dbReference type="Proteomes" id="UP000317909"/>
    </source>
</evidence>
<sequence>MAAIANDCPPKEVLKRAAKKTVLRTHPITFALSPGLATSRLGTPAQSRPATFIPQLHDPLGDHRHDGRGWAAGDGGDSVGRFRGGG</sequence>
<gene>
    <name evidence="2" type="ORF">I41_37040</name>
</gene>
<organism evidence="2 3">
    <name type="scientific">Lacipirellula limnantheis</name>
    <dbReference type="NCBI Taxonomy" id="2528024"/>
    <lineage>
        <taxon>Bacteria</taxon>
        <taxon>Pseudomonadati</taxon>
        <taxon>Planctomycetota</taxon>
        <taxon>Planctomycetia</taxon>
        <taxon>Pirellulales</taxon>
        <taxon>Lacipirellulaceae</taxon>
        <taxon>Lacipirellula</taxon>
    </lineage>
</organism>
<evidence type="ECO:0000313" key="2">
    <source>
        <dbReference type="EMBL" id="QDT74507.1"/>
    </source>
</evidence>
<feature type="compositionally biased region" description="Polar residues" evidence="1">
    <location>
        <begin position="40"/>
        <end position="49"/>
    </location>
</feature>
<dbReference type="KEGG" id="llh:I41_37040"/>
<dbReference type="EMBL" id="CP036339">
    <property type="protein sequence ID" value="QDT74507.1"/>
    <property type="molecule type" value="Genomic_DNA"/>
</dbReference>
<reference evidence="2 3" key="1">
    <citation type="submission" date="2019-02" db="EMBL/GenBank/DDBJ databases">
        <title>Deep-cultivation of Planctomycetes and their phenomic and genomic characterization uncovers novel biology.</title>
        <authorList>
            <person name="Wiegand S."/>
            <person name="Jogler M."/>
            <person name="Boedeker C."/>
            <person name="Pinto D."/>
            <person name="Vollmers J."/>
            <person name="Rivas-Marin E."/>
            <person name="Kohn T."/>
            <person name="Peeters S.H."/>
            <person name="Heuer A."/>
            <person name="Rast P."/>
            <person name="Oberbeckmann S."/>
            <person name="Bunk B."/>
            <person name="Jeske O."/>
            <person name="Meyerdierks A."/>
            <person name="Storesund J.E."/>
            <person name="Kallscheuer N."/>
            <person name="Luecker S."/>
            <person name="Lage O.M."/>
            <person name="Pohl T."/>
            <person name="Merkel B.J."/>
            <person name="Hornburger P."/>
            <person name="Mueller R.-W."/>
            <person name="Bruemmer F."/>
            <person name="Labrenz M."/>
            <person name="Spormann A.M."/>
            <person name="Op den Camp H."/>
            <person name="Overmann J."/>
            <person name="Amann R."/>
            <person name="Jetten M.S.M."/>
            <person name="Mascher T."/>
            <person name="Medema M.H."/>
            <person name="Devos D.P."/>
            <person name="Kaster A.-K."/>
            <person name="Ovreas L."/>
            <person name="Rohde M."/>
            <person name="Galperin M.Y."/>
            <person name="Jogler C."/>
        </authorList>
    </citation>
    <scope>NUCLEOTIDE SEQUENCE [LARGE SCALE GENOMIC DNA]</scope>
    <source>
        <strain evidence="2 3">I41</strain>
    </source>
</reference>
<proteinExistence type="predicted"/>
<protein>
    <submittedName>
        <fullName evidence="2">Uncharacterized protein</fullName>
    </submittedName>
</protein>
<accession>A0A517U1L0</accession>